<gene>
    <name evidence="6" type="ORF">TOLI1172_LOCUS308</name>
</gene>
<proteinExistence type="inferred from homology"/>
<comment type="cofactor">
    <cofactor evidence="1">
        <name>Zn(2+)</name>
        <dbReference type="ChEBI" id="CHEBI:29105"/>
    </cofactor>
</comment>
<accession>A0A7S0ZAN3</accession>
<reference evidence="6" key="1">
    <citation type="submission" date="2021-01" db="EMBL/GenBank/DDBJ databases">
        <authorList>
            <person name="Corre E."/>
            <person name="Pelletier E."/>
            <person name="Niang G."/>
            <person name="Scheremetjew M."/>
            <person name="Finn R."/>
            <person name="Kale V."/>
            <person name="Holt S."/>
            <person name="Cochrane G."/>
            <person name="Meng A."/>
            <person name="Brown T."/>
            <person name="Cohen L."/>
        </authorList>
    </citation>
    <scope>NUCLEOTIDE SEQUENCE</scope>
    <source>
        <strain evidence="6">CCMP3278</strain>
    </source>
</reference>
<dbReference type="AlphaFoldDB" id="A0A7S0ZAN3"/>
<sequence length="638" mass="71216">MFDNQLFIRICVVVLWLTLIYVGNSSRNASVLASQIVLQAAAGVDQKPMAGLSTSSNKTFANESQIHDLGSNKHRHQIVLPDWENMYHKTDDLIVELRALDSTCDAMSLHSARFQSSGRSAETIAALFSSSAESQSVLQRLTVRFGLRKTLRVLASFGEHGRELITTEAAMYIIRKLCNVVDAKDANSSEIGINEGEESNVEEKKEKESMLDSILPKLLKKVSWNEILRDDVELLIVPMVNTEGRRKAERGDLCSRLNEAGVDLNRNYPFRWGQHDETTVLDEEKPGPSALSEPESRAIDHFVRHFRPHVFINVHSGDQALLFPYDSGTPSSATIIQQFATTSNHSGADSREEPLLNERNSLTSVTGRRRLSSYASDNLQQSSGTSYYDSVLNRVRAVAFAAAKAGCSGKNGCSVGDAFSVLGYRAFGTAVDYVFHTLQVPFAYTVEIYGDLNTPINGDDNECFELFNPSNRLAYRHAMERAAKTIAAIVEGVNLRLNEEKQHGSMVLPGDDLIVKAYSSSNTESQNGVVVENGEEIEDENESGDDNGLDLSEDMIGMRVRKDVDRRRRDAQLKQVKAVIQPEEITTMESSSRLNNPMSMMVMFLTVFTVVAVYVRLYVITPKRLKRYHKHDNRSKER</sequence>
<dbReference type="InterPro" id="IPR000834">
    <property type="entry name" value="Peptidase_M14"/>
</dbReference>
<evidence type="ECO:0000259" key="5">
    <source>
        <dbReference type="PROSITE" id="PS52035"/>
    </source>
</evidence>
<evidence type="ECO:0000256" key="4">
    <source>
        <dbReference type="SAM" id="Phobius"/>
    </source>
</evidence>
<evidence type="ECO:0000256" key="1">
    <source>
        <dbReference type="ARBA" id="ARBA00001947"/>
    </source>
</evidence>
<evidence type="ECO:0000256" key="3">
    <source>
        <dbReference type="PROSITE-ProRule" id="PRU01379"/>
    </source>
</evidence>
<dbReference type="SUPFAM" id="SSF53187">
    <property type="entry name" value="Zn-dependent exopeptidases"/>
    <property type="match status" value="1"/>
</dbReference>
<dbReference type="SMART" id="SM00631">
    <property type="entry name" value="Zn_pept"/>
    <property type="match status" value="1"/>
</dbReference>
<keyword evidence="4" id="KW-1133">Transmembrane helix</keyword>
<evidence type="ECO:0000313" key="6">
    <source>
        <dbReference type="EMBL" id="CAD8815920.1"/>
    </source>
</evidence>
<dbReference type="Gene3D" id="3.40.630.10">
    <property type="entry name" value="Zn peptidases"/>
    <property type="match status" value="1"/>
</dbReference>
<evidence type="ECO:0000256" key="2">
    <source>
        <dbReference type="ARBA" id="ARBA00005988"/>
    </source>
</evidence>
<protein>
    <recommendedName>
        <fullName evidence="5">Peptidase M14 domain-containing protein</fullName>
    </recommendedName>
</protein>
<name>A0A7S0ZAN3_9RHOD</name>
<comment type="similarity">
    <text evidence="2 3">Belongs to the peptidase M14 family.</text>
</comment>
<dbReference type="GO" id="GO:0004181">
    <property type="term" value="F:metallocarboxypeptidase activity"/>
    <property type="evidence" value="ECO:0007669"/>
    <property type="project" value="InterPro"/>
</dbReference>
<dbReference type="PANTHER" id="PTHR11705:SF119">
    <property type="entry name" value="OS02G0119300 PROTEIN"/>
    <property type="match status" value="1"/>
</dbReference>
<dbReference type="GO" id="GO:0006508">
    <property type="term" value="P:proteolysis"/>
    <property type="evidence" value="ECO:0007669"/>
    <property type="project" value="InterPro"/>
</dbReference>
<feature type="active site" description="Proton donor/acceptor" evidence="3">
    <location>
        <position position="447"/>
    </location>
</feature>
<dbReference type="GO" id="GO:0008270">
    <property type="term" value="F:zinc ion binding"/>
    <property type="evidence" value="ECO:0007669"/>
    <property type="project" value="InterPro"/>
</dbReference>
<keyword evidence="4" id="KW-0472">Membrane</keyword>
<keyword evidence="4" id="KW-0812">Transmembrane</keyword>
<dbReference type="PROSITE" id="PS52035">
    <property type="entry name" value="PEPTIDASE_M14"/>
    <property type="match status" value="1"/>
</dbReference>
<feature type="transmembrane region" description="Helical" evidence="4">
    <location>
        <begin position="598"/>
        <end position="619"/>
    </location>
</feature>
<dbReference type="PANTHER" id="PTHR11705">
    <property type="entry name" value="PROTEASE FAMILY M14 CARBOXYPEPTIDASE A,B"/>
    <property type="match status" value="1"/>
</dbReference>
<organism evidence="6">
    <name type="scientific">Timspurckia oligopyrenoides</name>
    <dbReference type="NCBI Taxonomy" id="708627"/>
    <lineage>
        <taxon>Eukaryota</taxon>
        <taxon>Rhodophyta</taxon>
        <taxon>Bangiophyceae</taxon>
        <taxon>Porphyridiales</taxon>
        <taxon>Porphyridiaceae</taxon>
        <taxon>Timspurckia</taxon>
    </lineage>
</organism>
<feature type="domain" description="Peptidase M14" evidence="5">
    <location>
        <begin position="86"/>
        <end position="490"/>
    </location>
</feature>
<dbReference type="Pfam" id="PF00246">
    <property type="entry name" value="Peptidase_M14"/>
    <property type="match status" value="1"/>
</dbReference>
<dbReference type="GO" id="GO:0005615">
    <property type="term" value="C:extracellular space"/>
    <property type="evidence" value="ECO:0007669"/>
    <property type="project" value="TreeGrafter"/>
</dbReference>
<dbReference type="EMBL" id="HBFP01000412">
    <property type="protein sequence ID" value="CAD8815920.1"/>
    <property type="molecule type" value="Transcribed_RNA"/>
</dbReference>